<evidence type="ECO:0000313" key="1">
    <source>
        <dbReference type="EMBL" id="GBL64528.1"/>
    </source>
</evidence>
<dbReference type="EMBL" id="BGPR01152697">
    <property type="protein sequence ID" value="GBL64528.1"/>
    <property type="molecule type" value="Genomic_DNA"/>
</dbReference>
<protein>
    <submittedName>
        <fullName evidence="1">Uncharacterized protein</fullName>
    </submittedName>
</protein>
<accession>A0A4Y1ZRJ1</accession>
<keyword evidence="2" id="KW-1185">Reference proteome</keyword>
<organism evidence="1 2">
    <name type="scientific">Araneus ventricosus</name>
    <name type="common">Orbweaver spider</name>
    <name type="synonym">Epeira ventricosa</name>
    <dbReference type="NCBI Taxonomy" id="182803"/>
    <lineage>
        <taxon>Eukaryota</taxon>
        <taxon>Metazoa</taxon>
        <taxon>Ecdysozoa</taxon>
        <taxon>Arthropoda</taxon>
        <taxon>Chelicerata</taxon>
        <taxon>Arachnida</taxon>
        <taxon>Araneae</taxon>
        <taxon>Araneomorphae</taxon>
        <taxon>Entelegynae</taxon>
        <taxon>Araneoidea</taxon>
        <taxon>Araneidae</taxon>
        <taxon>Araneus</taxon>
    </lineage>
</organism>
<sequence>MVRSRQTKTNSRFLKKAIRRTHIPAEFLRADVDFVCDVGPVRLVEFRSAINSEQQMQITVTPTMGTRLNEDRSVIGNICSKTFLLTKSLHRLNKSLLPKMKSLEILKESLR</sequence>
<evidence type="ECO:0000313" key="2">
    <source>
        <dbReference type="Proteomes" id="UP000499080"/>
    </source>
</evidence>
<dbReference type="Proteomes" id="UP000499080">
    <property type="component" value="Unassembled WGS sequence"/>
</dbReference>
<reference evidence="1 2" key="1">
    <citation type="journal article" date="2019" name="Sci. Rep.">
        <title>Orb-weaving spider Araneus ventricosus genome elucidates the spidroin gene catalogue.</title>
        <authorList>
            <person name="Kono N."/>
            <person name="Nakamura H."/>
            <person name="Ohtoshi R."/>
            <person name="Moran D.A.P."/>
            <person name="Shinohara A."/>
            <person name="Yoshida Y."/>
            <person name="Fujiwara M."/>
            <person name="Mori M."/>
            <person name="Tomita M."/>
            <person name="Arakawa K."/>
        </authorList>
    </citation>
    <scope>NUCLEOTIDE SEQUENCE [LARGE SCALE GENOMIC DNA]</scope>
</reference>
<proteinExistence type="predicted"/>
<name>A0A4Y1ZRJ1_ARAVE</name>
<dbReference type="AlphaFoldDB" id="A0A4Y1ZRJ1"/>
<gene>
    <name evidence="1" type="ORF">AVEN_214271_1</name>
</gene>
<comment type="caution">
    <text evidence="1">The sequence shown here is derived from an EMBL/GenBank/DDBJ whole genome shotgun (WGS) entry which is preliminary data.</text>
</comment>